<keyword evidence="8" id="KW-0732">Signal</keyword>
<evidence type="ECO:0000313" key="11">
    <source>
        <dbReference type="Proteomes" id="UP000749559"/>
    </source>
</evidence>
<protein>
    <recommendedName>
        <fullName evidence="9">F5/8 type C domain-containing protein</fullName>
    </recommendedName>
</protein>
<dbReference type="GO" id="GO:0042806">
    <property type="term" value="F:fucose binding"/>
    <property type="evidence" value="ECO:0007669"/>
    <property type="project" value="UniProtKB-ARBA"/>
</dbReference>
<keyword evidence="11" id="KW-1185">Reference proteome</keyword>
<dbReference type="InterPro" id="IPR006585">
    <property type="entry name" value="FTP1"/>
</dbReference>
<name>A0A8S4QBU6_OWEFU</name>
<dbReference type="PANTHER" id="PTHR45713:SF6">
    <property type="entry name" value="F5_8 TYPE C DOMAIN-CONTAINING PROTEIN"/>
    <property type="match status" value="1"/>
</dbReference>
<feature type="signal peptide" evidence="8">
    <location>
        <begin position="1"/>
        <end position="16"/>
    </location>
</feature>
<accession>A0A8S4QBU6</accession>
<keyword evidence="5" id="KW-0430">Lectin</keyword>
<evidence type="ECO:0000256" key="7">
    <source>
        <dbReference type="ARBA" id="ARBA00023157"/>
    </source>
</evidence>
<comment type="subunit">
    <text evidence="3">Homotrimer.</text>
</comment>
<evidence type="ECO:0000256" key="3">
    <source>
        <dbReference type="ARBA" id="ARBA00011233"/>
    </source>
</evidence>
<evidence type="ECO:0000313" key="10">
    <source>
        <dbReference type="EMBL" id="CAH1803065.1"/>
    </source>
</evidence>
<dbReference type="OrthoDB" id="6102375at2759"/>
<evidence type="ECO:0000256" key="6">
    <source>
        <dbReference type="ARBA" id="ARBA00022837"/>
    </source>
</evidence>
<evidence type="ECO:0000256" key="2">
    <source>
        <dbReference type="ARBA" id="ARBA00010147"/>
    </source>
</evidence>
<evidence type="ECO:0000256" key="5">
    <source>
        <dbReference type="ARBA" id="ARBA00022734"/>
    </source>
</evidence>
<dbReference type="InterPro" id="IPR008979">
    <property type="entry name" value="Galactose-bd-like_sf"/>
</dbReference>
<dbReference type="Proteomes" id="UP000749559">
    <property type="component" value="Unassembled WGS sequence"/>
</dbReference>
<dbReference type="InterPro" id="IPR051941">
    <property type="entry name" value="BG_Antigen-Binding_Lectin"/>
</dbReference>
<feature type="domain" description="F5/8 type C" evidence="9">
    <location>
        <begin position="24"/>
        <end position="183"/>
    </location>
</feature>
<dbReference type="GO" id="GO:0001868">
    <property type="term" value="P:regulation of complement activation, lectin pathway"/>
    <property type="evidence" value="ECO:0007669"/>
    <property type="project" value="UniProtKB-ARBA"/>
</dbReference>
<keyword evidence="4" id="KW-0479">Metal-binding</keyword>
<dbReference type="SUPFAM" id="SSF49785">
    <property type="entry name" value="Galactose-binding domain-like"/>
    <property type="match status" value="1"/>
</dbReference>
<dbReference type="InterPro" id="IPR000421">
    <property type="entry name" value="FA58C"/>
</dbReference>
<evidence type="ECO:0000256" key="8">
    <source>
        <dbReference type="SAM" id="SignalP"/>
    </source>
</evidence>
<dbReference type="EMBL" id="CAIIXF020000235">
    <property type="protein sequence ID" value="CAH1803065.1"/>
    <property type="molecule type" value="Genomic_DNA"/>
</dbReference>
<dbReference type="Pfam" id="PF22633">
    <property type="entry name" value="F5_F8_type_C_2"/>
    <property type="match status" value="1"/>
</dbReference>
<dbReference type="PANTHER" id="PTHR45713">
    <property type="entry name" value="FTP DOMAIN-CONTAINING PROTEIN"/>
    <property type="match status" value="1"/>
</dbReference>
<feature type="non-terminal residue" evidence="10">
    <location>
        <position position="1"/>
    </location>
</feature>
<dbReference type="GO" id="GO:0046872">
    <property type="term" value="F:metal ion binding"/>
    <property type="evidence" value="ECO:0007669"/>
    <property type="project" value="UniProtKB-KW"/>
</dbReference>
<dbReference type="GO" id="GO:0010185">
    <property type="term" value="P:regulation of cellular defense response"/>
    <property type="evidence" value="ECO:0007669"/>
    <property type="project" value="UniProtKB-ARBA"/>
</dbReference>
<feature type="chain" id="PRO_5035832825" description="F5/8 type C domain-containing protein" evidence="8">
    <location>
        <begin position="17"/>
        <end position="183"/>
    </location>
</feature>
<keyword evidence="7" id="KW-1015">Disulfide bond</keyword>
<dbReference type="Gene3D" id="2.60.120.260">
    <property type="entry name" value="Galactose-binding domain-like"/>
    <property type="match status" value="1"/>
</dbReference>
<dbReference type="PROSITE" id="PS50022">
    <property type="entry name" value="FA58C_3"/>
    <property type="match status" value="1"/>
</dbReference>
<comment type="caution">
    <text evidence="10">The sequence shown here is derived from an EMBL/GenBank/DDBJ whole genome shotgun (WGS) entry which is preliminary data.</text>
</comment>
<organism evidence="10 11">
    <name type="scientific">Owenia fusiformis</name>
    <name type="common">Polychaete worm</name>
    <dbReference type="NCBI Taxonomy" id="6347"/>
    <lineage>
        <taxon>Eukaryota</taxon>
        <taxon>Metazoa</taxon>
        <taxon>Spiralia</taxon>
        <taxon>Lophotrochozoa</taxon>
        <taxon>Annelida</taxon>
        <taxon>Polychaeta</taxon>
        <taxon>Sedentaria</taxon>
        <taxon>Canalipalpata</taxon>
        <taxon>Sabellida</taxon>
        <taxon>Oweniida</taxon>
        <taxon>Oweniidae</taxon>
        <taxon>Owenia</taxon>
    </lineage>
</organism>
<evidence type="ECO:0000259" key="9">
    <source>
        <dbReference type="PROSITE" id="PS50022"/>
    </source>
</evidence>
<gene>
    <name evidence="10" type="ORF">OFUS_LOCUS26691</name>
</gene>
<proteinExistence type="inferred from homology"/>
<comment type="similarity">
    <text evidence="2">Belongs to the fucolectin family.</text>
</comment>
<comment type="function">
    <text evidence="1">Acts as a defensive agent. Recognizes blood group fucosylated oligosaccharides including A, B, H and Lewis B-type antigens. Does not recognize Lewis A antigen and has low affinity for monovalent haptens.</text>
</comment>
<evidence type="ECO:0000256" key="1">
    <source>
        <dbReference type="ARBA" id="ARBA00002219"/>
    </source>
</evidence>
<dbReference type="SMART" id="SM00607">
    <property type="entry name" value="FTP"/>
    <property type="match status" value="1"/>
</dbReference>
<reference evidence="10" key="1">
    <citation type="submission" date="2022-03" db="EMBL/GenBank/DDBJ databases">
        <authorList>
            <person name="Martin C."/>
        </authorList>
    </citation>
    <scope>NUCLEOTIDE SEQUENCE</scope>
</reference>
<sequence>MWKLLFVACCLSFCKADKPWCGGTIWKETDVQNLALGKPASQSSSSALNAGLAVDGVEDGEYNHGSCTHTHMTTMNWWMVDLHDIYPIGSVKLINRQCGENNCGSPPTDYEPLVEDHLQNFKIEVSKDSKKWKLCTYFRSTLESCKKGCQMFYCPSGLRGRYVRIQLQHRDLLYLSLCEVAVF</sequence>
<dbReference type="AlphaFoldDB" id="A0A8S4QBU6"/>
<keyword evidence="6" id="KW-0106">Calcium</keyword>
<evidence type="ECO:0000256" key="4">
    <source>
        <dbReference type="ARBA" id="ARBA00022723"/>
    </source>
</evidence>